<dbReference type="SUPFAM" id="SSF46785">
    <property type="entry name" value="Winged helix' DNA-binding domain"/>
    <property type="match status" value="1"/>
</dbReference>
<dbReference type="Proteomes" id="UP000316798">
    <property type="component" value="Chromosome"/>
</dbReference>
<dbReference type="RefSeq" id="WP_142819671.1">
    <property type="nucleotide sequence ID" value="NZ_CP035503.1"/>
</dbReference>
<evidence type="ECO:0000256" key="3">
    <source>
        <dbReference type="ARBA" id="ARBA00023163"/>
    </source>
</evidence>
<evidence type="ECO:0000313" key="5">
    <source>
        <dbReference type="EMBL" id="QDL38252.1"/>
    </source>
</evidence>
<dbReference type="PRINTS" id="PR00598">
    <property type="entry name" value="HTHMARR"/>
</dbReference>
<dbReference type="AlphaFoldDB" id="A0A515DCV0"/>
<evidence type="ECO:0000256" key="2">
    <source>
        <dbReference type="ARBA" id="ARBA00023125"/>
    </source>
</evidence>
<gene>
    <name evidence="5" type="ORF">EUB48_13865</name>
</gene>
<reference evidence="5 6" key="1">
    <citation type="submission" date="2019-01" db="EMBL/GenBank/DDBJ databases">
        <title>Genomic insights into a novel species Rhodoferax sp.</title>
        <authorList>
            <person name="Jin L."/>
        </authorList>
    </citation>
    <scope>NUCLEOTIDE SEQUENCE [LARGE SCALE GENOMIC DNA]</scope>
    <source>
        <strain evidence="5 6">CHu59-6-5</strain>
    </source>
</reference>
<proteinExistence type="predicted"/>
<keyword evidence="2" id="KW-0238">DNA-binding</keyword>
<evidence type="ECO:0000259" key="4">
    <source>
        <dbReference type="PROSITE" id="PS50995"/>
    </source>
</evidence>
<dbReference type="EMBL" id="CP035503">
    <property type="protein sequence ID" value="QDL38252.1"/>
    <property type="molecule type" value="Genomic_DNA"/>
</dbReference>
<evidence type="ECO:0000256" key="1">
    <source>
        <dbReference type="ARBA" id="ARBA00023015"/>
    </source>
</evidence>
<dbReference type="SMART" id="SM00347">
    <property type="entry name" value="HTH_MARR"/>
    <property type="match status" value="1"/>
</dbReference>
<sequence>MDEKHMAAPPDAKGAPVTEFYRAENYFAENSIGHLMRKTVTRVTQAVDREMEPNGLTNAQWVPLVKLYVGDADTAAGLARECELDAGAMTRLLDRVEAKGLCSRQRSSQDRRVVKLQLTDEGRAAALKIPEVLARIQNACLAGFTYEEWQTLKGYLRRILDNAQALAATGESNEK</sequence>
<dbReference type="PROSITE" id="PS50995">
    <property type="entry name" value="HTH_MARR_2"/>
    <property type="match status" value="1"/>
</dbReference>
<dbReference type="InterPro" id="IPR036390">
    <property type="entry name" value="WH_DNA-bd_sf"/>
</dbReference>
<keyword evidence="1" id="KW-0805">Transcription regulation</keyword>
<dbReference type="PANTHER" id="PTHR42756">
    <property type="entry name" value="TRANSCRIPTIONAL REGULATOR, MARR"/>
    <property type="match status" value="1"/>
</dbReference>
<name>A0A515DCV0_9BURK</name>
<accession>A0A515DCV0</accession>
<keyword evidence="6" id="KW-1185">Reference proteome</keyword>
<dbReference type="GO" id="GO:0003700">
    <property type="term" value="F:DNA-binding transcription factor activity"/>
    <property type="evidence" value="ECO:0007669"/>
    <property type="project" value="InterPro"/>
</dbReference>
<dbReference type="InterPro" id="IPR036388">
    <property type="entry name" value="WH-like_DNA-bd_sf"/>
</dbReference>
<dbReference type="OrthoDB" id="6195716at2"/>
<dbReference type="Pfam" id="PF01047">
    <property type="entry name" value="MarR"/>
    <property type="match status" value="1"/>
</dbReference>
<dbReference type="InterPro" id="IPR000835">
    <property type="entry name" value="HTH_MarR-typ"/>
</dbReference>
<organism evidence="5 6">
    <name type="scientific">Rhodoferax sediminis</name>
    <dbReference type="NCBI Taxonomy" id="2509614"/>
    <lineage>
        <taxon>Bacteria</taxon>
        <taxon>Pseudomonadati</taxon>
        <taxon>Pseudomonadota</taxon>
        <taxon>Betaproteobacteria</taxon>
        <taxon>Burkholderiales</taxon>
        <taxon>Comamonadaceae</taxon>
        <taxon>Rhodoferax</taxon>
    </lineage>
</organism>
<protein>
    <submittedName>
        <fullName evidence="5">MarR family transcriptional regulator</fullName>
    </submittedName>
</protein>
<dbReference type="KEGG" id="rhf:EUB48_13865"/>
<feature type="domain" description="HTH marR-type" evidence="4">
    <location>
        <begin position="29"/>
        <end position="161"/>
    </location>
</feature>
<dbReference type="PANTHER" id="PTHR42756:SF1">
    <property type="entry name" value="TRANSCRIPTIONAL REPRESSOR OF EMRAB OPERON"/>
    <property type="match status" value="1"/>
</dbReference>
<dbReference type="Gene3D" id="1.10.10.10">
    <property type="entry name" value="Winged helix-like DNA-binding domain superfamily/Winged helix DNA-binding domain"/>
    <property type="match status" value="1"/>
</dbReference>
<evidence type="ECO:0000313" key="6">
    <source>
        <dbReference type="Proteomes" id="UP000316798"/>
    </source>
</evidence>
<dbReference type="GO" id="GO:0003677">
    <property type="term" value="F:DNA binding"/>
    <property type="evidence" value="ECO:0007669"/>
    <property type="project" value="UniProtKB-KW"/>
</dbReference>
<keyword evidence="3" id="KW-0804">Transcription</keyword>